<dbReference type="EC" id="2.7.13.3" evidence="2"/>
<feature type="transmembrane region" description="Helical" evidence="9">
    <location>
        <begin position="33"/>
        <end position="59"/>
    </location>
</feature>
<dbReference type="InterPro" id="IPR011712">
    <property type="entry name" value="Sig_transdc_His_kin_sub3_dim/P"/>
</dbReference>
<dbReference type="GO" id="GO:0000155">
    <property type="term" value="F:phosphorelay sensor kinase activity"/>
    <property type="evidence" value="ECO:0007669"/>
    <property type="project" value="InterPro"/>
</dbReference>
<comment type="caution">
    <text evidence="12">The sequence shown here is derived from an EMBL/GenBank/DDBJ whole genome shotgun (WGS) entry which is preliminary data.</text>
</comment>
<dbReference type="Pfam" id="PF07730">
    <property type="entry name" value="HisKA_3"/>
    <property type="match status" value="1"/>
</dbReference>
<keyword evidence="6 12" id="KW-0418">Kinase</keyword>
<keyword evidence="8" id="KW-0902">Two-component regulatory system</keyword>
<evidence type="ECO:0000256" key="6">
    <source>
        <dbReference type="ARBA" id="ARBA00022777"/>
    </source>
</evidence>
<name>A0AAE3GIB4_9PSEU</name>
<dbReference type="InterPro" id="IPR050482">
    <property type="entry name" value="Sensor_HK_TwoCompSys"/>
</dbReference>
<feature type="transmembrane region" description="Helical" evidence="9">
    <location>
        <begin position="119"/>
        <end position="144"/>
    </location>
</feature>
<keyword evidence="5" id="KW-0547">Nucleotide-binding</keyword>
<evidence type="ECO:0000256" key="7">
    <source>
        <dbReference type="ARBA" id="ARBA00022840"/>
    </source>
</evidence>
<dbReference type="Proteomes" id="UP001206128">
    <property type="component" value="Unassembled WGS sequence"/>
</dbReference>
<dbReference type="SUPFAM" id="SSF55874">
    <property type="entry name" value="ATPase domain of HSP90 chaperone/DNA topoisomerase II/histidine kinase"/>
    <property type="match status" value="1"/>
</dbReference>
<proteinExistence type="predicted"/>
<dbReference type="InterPro" id="IPR036890">
    <property type="entry name" value="HATPase_C_sf"/>
</dbReference>
<evidence type="ECO:0000259" key="11">
    <source>
        <dbReference type="Pfam" id="PF07730"/>
    </source>
</evidence>
<keyword evidence="3" id="KW-0597">Phosphoprotein</keyword>
<keyword evidence="9" id="KW-1133">Transmembrane helix</keyword>
<evidence type="ECO:0000256" key="5">
    <source>
        <dbReference type="ARBA" id="ARBA00022741"/>
    </source>
</evidence>
<evidence type="ECO:0000256" key="2">
    <source>
        <dbReference type="ARBA" id="ARBA00012438"/>
    </source>
</evidence>
<dbReference type="RefSeq" id="WP_253775275.1">
    <property type="nucleotide sequence ID" value="NZ_JAMTCK010000012.1"/>
</dbReference>
<evidence type="ECO:0000313" key="12">
    <source>
        <dbReference type="EMBL" id="MCP2167919.1"/>
    </source>
</evidence>
<protein>
    <recommendedName>
        <fullName evidence="2">histidine kinase</fullName>
        <ecNumber evidence="2">2.7.13.3</ecNumber>
    </recommendedName>
</protein>
<dbReference type="PANTHER" id="PTHR24421">
    <property type="entry name" value="NITRATE/NITRITE SENSOR PROTEIN NARX-RELATED"/>
    <property type="match status" value="1"/>
</dbReference>
<organism evidence="12 13">
    <name type="scientific">Goodfellowiella coeruleoviolacea</name>
    <dbReference type="NCBI Taxonomy" id="334858"/>
    <lineage>
        <taxon>Bacteria</taxon>
        <taxon>Bacillati</taxon>
        <taxon>Actinomycetota</taxon>
        <taxon>Actinomycetes</taxon>
        <taxon>Pseudonocardiales</taxon>
        <taxon>Pseudonocardiaceae</taxon>
        <taxon>Goodfellowiella</taxon>
    </lineage>
</organism>
<evidence type="ECO:0000313" key="13">
    <source>
        <dbReference type="Proteomes" id="UP001206128"/>
    </source>
</evidence>
<keyword evidence="7" id="KW-0067">ATP-binding</keyword>
<evidence type="ECO:0000256" key="4">
    <source>
        <dbReference type="ARBA" id="ARBA00022679"/>
    </source>
</evidence>
<evidence type="ECO:0000256" key="3">
    <source>
        <dbReference type="ARBA" id="ARBA00022553"/>
    </source>
</evidence>
<gene>
    <name evidence="12" type="ORF">LX83_004793</name>
</gene>
<evidence type="ECO:0000256" key="8">
    <source>
        <dbReference type="ARBA" id="ARBA00023012"/>
    </source>
</evidence>
<comment type="catalytic activity">
    <reaction evidence="1">
        <text>ATP + protein L-histidine = ADP + protein N-phospho-L-histidine.</text>
        <dbReference type="EC" id="2.7.13.3"/>
    </reaction>
</comment>
<keyword evidence="4" id="KW-0808">Transferase</keyword>
<sequence length="398" mass="42472">MTTDPARPDAGQAQAPARADDPLRRVLVRWLRLVTGALIGSGTALLGGVVLVVAGVTMVPTTVWSGTRPALLDWIARRVRGCVGVDRWRLARWLDCEVTDEHGLRRAVAYLLLRLLTGLLGPVVVLAALVGGVGYLVAAVVLVAEIPLANALTSAGLGVAGLYLAGHGTFELAALERWQARRFLGPSDQDRLQQRISELAASRAGVVEAVNDERRRIERDLHDGVQQRLVALGMLLGRARRSQAPERTADLLRQAHEQAQQALSDLREVAWRVYPTVLDESGLAAALETVAERCPVPLRIDYGLASRPTGVLETVAYFVVCEAVTNAAKHATAELITVDITERENVIAVRIEDNGVGGADPGGSGLSGLARRVAAVDGRFDVHSPVGGPTRISAELPC</sequence>
<dbReference type="Gene3D" id="1.20.5.1930">
    <property type="match status" value="1"/>
</dbReference>
<dbReference type="Gene3D" id="3.30.565.10">
    <property type="entry name" value="Histidine kinase-like ATPase, C-terminal domain"/>
    <property type="match status" value="1"/>
</dbReference>
<reference evidence="12" key="1">
    <citation type="submission" date="2022-06" db="EMBL/GenBank/DDBJ databases">
        <title>Genomic Encyclopedia of Archaeal and Bacterial Type Strains, Phase II (KMG-II): from individual species to whole genera.</title>
        <authorList>
            <person name="Goeker M."/>
        </authorList>
    </citation>
    <scope>NUCLEOTIDE SEQUENCE</scope>
    <source>
        <strain evidence="12">DSM 43935</strain>
    </source>
</reference>
<dbReference type="PANTHER" id="PTHR24421:SF10">
    <property type="entry name" value="NITRATE_NITRITE SENSOR PROTEIN NARQ"/>
    <property type="match status" value="1"/>
</dbReference>
<keyword evidence="13" id="KW-1185">Reference proteome</keyword>
<dbReference type="GO" id="GO:0005524">
    <property type="term" value="F:ATP binding"/>
    <property type="evidence" value="ECO:0007669"/>
    <property type="project" value="UniProtKB-KW"/>
</dbReference>
<dbReference type="Pfam" id="PF02518">
    <property type="entry name" value="HATPase_c"/>
    <property type="match status" value="1"/>
</dbReference>
<dbReference type="AlphaFoldDB" id="A0AAE3GIB4"/>
<feature type="domain" description="Histidine kinase/HSP90-like ATPase" evidence="10">
    <location>
        <begin position="317"/>
        <end position="397"/>
    </location>
</feature>
<keyword evidence="9" id="KW-0812">Transmembrane</keyword>
<feature type="domain" description="Signal transduction histidine kinase subgroup 3 dimerisation and phosphoacceptor" evidence="11">
    <location>
        <begin position="213"/>
        <end position="277"/>
    </location>
</feature>
<keyword evidence="9" id="KW-0472">Membrane</keyword>
<dbReference type="EMBL" id="JAMTCK010000012">
    <property type="protein sequence ID" value="MCP2167919.1"/>
    <property type="molecule type" value="Genomic_DNA"/>
</dbReference>
<dbReference type="InterPro" id="IPR003594">
    <property type="entry name" value="HATPase_dom"/>
</dbReference>
<evidence type="ECO:0000256" key="1">
    <source>
        <dbReference type="ARBA" id="ARBA00000085"/>
    </source>
</evidence>
<evidence type="ECO:0000256" key="9">
    <source>
        <dbReference type="SAM" id="Phobius"/>
    </source>
</evidence>
<accession>A0AAE3GIB4</accession>
<dbReference type="GO" id="GO:0016020">
    <property type="term" value="C:membrane"/>
    <property type="evidence" value="ECO:0007669"/>
    <property type="project" value="InterPro"/>
</dbReference>
<dbReference type="GO" id="GO:0046983">
    <property type="term" value="F:protein dimerization activity"/>
    <property type="evidence" value="ECO:0007669"/>
    <property type="project" value="InterPro"/>
</dbReference>
<evidence type="ECO:0000259" key="10">
    <source>
        <dbReference type="Pfam" id="PF02518"/>
    </source>
</evidence>
<dbReference type="CDD" id="cd16917">
    <property type="entry name" value="HATPase_UhpB-NarQ-NarX-like"/>
    <property type="match status" value="1"/>
</dbReference>